<proteinExistence type="predicted"/>
<dbReference type="Proteomes" id="UP001218188">
    <property type="component" value="Unassembled WGS sequence"/>
</dbReference>
<evidence type="ECO:0000313" key="2">
    <source>
        <dbReference type="Proteomes" id="UP001218188"/>
    </source>
</evidence>
<name>A0AAD6X396_9AGAR</name>
<accession>A0AAD6X396</accession>
<comment type="caution">
    <text evidence="1">The sequence shown here is derived from an EMBL/GenBank/DDBJ whole genome shotgun (WGS) entry which is preliminary data.</text>
</comment>
<gene>
    <name evidence="1" type="ORF">C8F04DRAFT_1261057</name>
</gene>
<dbReference type="AlphaFoldDB" id="A0AAD6X396"/>
<sequence length="317" mass="35285">MNFDKYYDSVSAARVLEELAKKKIDVIQRRGDPSTQHLSEVDLDNVVVQETGLHRKTWRLSVPGDGTIEDHEVLFRVHGVLSKVELVPGNISKMSASRMANLSQRVQIVGLGGGSFDRAIQNTKVIQEHYGRFFGSRRINPWNVGQAGGATYINASCRYFNSEKDDPTATVIEFGPGVDPLNLFAKANVKGEGLIHTLDNEVKYFKSANDPASGELFYYSAFPGVFRVGDIVEVQGTVVAFVNRQNIVKTHFHLVSLTLQDSKFAKDAEIARSKVSVPKGPGVTLRRKACFEEEEDSAVSHTRRKFKEMRFDDSSEA</sequence>
<organism evidence="1 2">
    <name type="scientific">Mycena alexandri</name>
    <dbReference type="NCBI Taxonomy" id="1745969"/>
    <lineage>
        <taxon>Eukaryota</taxon>
        <taxon>Fungi</taxon>
        <taxon>Dikarya</taxon>
        <taxon>Basidiomycota</taxon>
        <taxon>Agaricomycotina</taxon>
        <taxon>Agaricomycetes</taxon>
        <taxon>Agaricomycetidae</taxon>
        <taxon>Agaricales</taxon>
        <taxon>Marasmiineae</taxon>
        <taxon>Mycenaceae</taxon>
        <taxon>Mycena</taxon>
    </lineage>
</organism>
<protein>
    <submittedName>
        <fullName evidence="1">Uncharacterized protein</fullName>
    </submittedName>
</protein>
<evidence type="ECO:0000313" key="1">
    <source>
        <dbReference type="EMBL" id="KAJ7033246.1"/>
    </source>
</evidence>
<keyword evidence="2" id="KW-1185">Reference proteome</keyword>
<reference evidence="1" key="1">
    <citation type="submission" date="2023-03" db="EMBL/GenBank/DDBJ databases">
        <title>Massive genome expansion in bonnet fungi (Mycena s.s.) driven by repeated elements and novel gene families across ecological guilds.</title>
        <authorList>
            <consortium name="Lawrence Berkeley National Laboratory"/>
            <person name="Harder C.B."/>
            <person name="Miyauchi S."/>
            <person name="Viragh M."/>
            <person name="Kuo A."/>
            <person name="Thoen E."/>
            <person name="Andreopoulos B."/>
            <person name="Lu D."/>
            <person name="Skrede I."/>
            <person name="Drula E."/>
            <person name="Henrissat B."/>
            <person name="Morin E."/>
            <person name="Kohler A."/>
            <person name="Barry K."/>
            <person name="LaButti K."/>
            <person name="Morin E."/>
            <person name="Salamov A."/>
            <person name="Lipzen A."/>
            <person name="Mereny Z."/>
            <person name="Hegedus B."/>
            <person name="Baldrian P."/>
            <person name="Stursova M."/>
            <person name="Weitz H."/>
            <person name="Taylor A."/>
            <person name="Grigoriev I.V."/>
            <person name="Nagy L.G."/>
            <person name="Martin F."/>
            <person name="Kauserud H."/>
        </authorList>
    </citation>
    <scope>NUCLEOTIDE SEQUENCE</scope>
    <source>
        <strain evidence="1">CBHHK200</strain>
    </source>
</reference>
<dbReference type="EMBL" id="JARJCM010000066">
    <property type="protein sequence ID" value="KAJ7033246.1"/>
    <property type="molecule type" value="Genomic_DNA"/>
</dbReference>